<dbReference type="GO" id="GO:0006950">
    <property type="term" value="P:response to stress"/>
    <property type="evidence" value="ECO:0007669"/>
    <property type="project" value="UniProtKB-ARBA"/>
</dbReference>
<dbReference type="PANTHER" id="PTHR42852">
    <property type="entry name" value="THIOL:DISULFIDE INTERCHANGE PROTEIN DSBE"/>
    <property type="match status" value="1"/>
</dbReference>
<accession>A0A916YZR9</accession>
<organism evidence="3 4">
    <name type="scientific">Emticicia aquatilis</name>
    <dbReference type="NCBI Taxonomy" id="1537369"/>
    <lineage>
        <taxon>Bacteria</taxon>
        <taxon>Pseudomonadati</taxon>
        <taxon>Bacteroidota</taxon>
        <taxon>Cytophagia</taxon>
        <taxon>Cytophagales</taxon>
        <taxon>Leadbetterellaceae</taxon>
        <taxon>Emticicia</taxon>
    </lineage>
</organism>
<evidence type="ECO:0000256" key="1">
    <source>
        <dbReference type="SAM" id="SignalP"/>
    </source>
</evidence>
<sequence>MRKLLTIFFLLPLFSNAQVRFSNDKPKFGETVSFIYNPSQSPLANLSTIKASAFFFSEKLAFTAPKTITLQRNGQEWRGEINLNSKETVGVLMAFRDSTDKIFDTNKDKGYVILLHDSLQNPVKGAYLGLAMNYGYANTHPSFKFAKDITNQVVLMEKEFQSHSELKKDVLMMYLSLLGISKKEGYKETIESELTAKYGDNADLKANELMQIWSLYSLTGNKKAEKYHTLLIEKEPKGFFAQQERSRQIIEENDADKKLALFESFEKDFPNAVSLYLSAGFIANIYVDRKDTAKLKQLVRKYEAKVDAMFYNSVASKMAEKNLDLKTAEAFSLKSIEAYEAEKKKLPKSNRPYDLIFRDTYATILEKQGRLKEALENYKLALGNTPEEWSSKVNESYILLAIKLGQTDEAKTKGEAFIKAGKSTEKIRTVIKNLYIKDNGKKGGEAYISSLEQNIKEKNKNEILSQMISETAPNFELKDLSGKNINLTDLRGKVVILDFWATWCGPCIRSFPGMQKAQEKYKNNPNVKFLFINTWEQGNDYLPKVKKLITDKKYTDFTVPVDVDSKIVTSYKVEAIPTKFVIDTEGNIRFKRRGSSDETEEIVEEVSLMIDTLLKESKK</sequence>
<dbReference type="InterPro" id="IPR011990">
    <property type="entry name" value="TPR-like_helical_dom_sf"/>
</dbReference>
<dbReference type="CDD" id="cd02966">
    <property type="entry name" value="TlpA_like_family"/>
    <property type="match status" value="1"/>
</dbReference>
<comment type="caution">
    <text evidence="3">The sequence shown here is derived from an EMBL/GenBank/DDBJ whole genome shotgun (WGS) entry which is preliminary data.</text>
</comment>
<evidence type="ECO:0000313" key="3">
    <source>
        <dbReference type="EMBL" id="GGD69071.1"/>
    </source>
</evidence>
<feature type="domain" description="Thioredoxin" evidence="2">
    <location>
        <begin position="466"/>
        <end position="615"/>
    </location>
</feature>
<dbReference type="GO" id="GO:0016209">
    <property type="term" value="F:antioxidant activity"/>
    <property type="evidence" value="ECO:0007669"/>
    <property type="project" value="InterPro"/>
</dbReference>
<dbReference type="InterPro" id="IPR000866">
    <property type="entry name" value="AhpC/TSA"/>
</dbReference>
<dbReference type="InterPro" id="IPR036249">
    <property type="entry name" value="Thioredoxin-like_sf"/>
</dbReference>
<dbReference type="InterPro" id="IPR050553">
    <property type="entry name" value="Thioredoxin_ResA/DsbE_sf"/>
</dbReference>
<feature type="signal peptide" evidence="1">
    <location>
        <begin position="1"/>
        <end position="17"/>
    </location>
</feature>
<dbReference type="Gene3D" id="1.25.40.10">
    <property type="entry name" value="Tetratricopeptide repeat domain"/>
    <property type="match status" value="1"/>
</dbReference>
<gene>
    <name evidence="3" type="ORF">GCM10011514_36520</name>
</gene>
<dbReference type="Proteomes" id="UP000609064">
    <property type="component" value="Unassembled WGS sequence"/>
</dbReference>
<reference evidence="3" key="1">
    <citation type="journal article" date="2014" name="Int. J. Syst. Evol. Microbiol.">
        <title>Complete genome sequence of Corynebacterium casei LMG S-19264T (=DSM 44701T), isolated from a smear-ripened cheese.</title>
        <authorList>
            <consortium name="US DOE Joint Genome Institute (JGI-PGF)"/>
            <person name="Walter F."/>
            <person name="Albersmeier A."/>
            <person name="Kalinowski J."/>
            <person name="Ruckert C."/>
        </authorList>
    </citation>
    <scope>NUCLEOTIDE SEQUENCE</scope>
    <source>
        <strain evidence="3">CGMCC 1.15958</strain>
    </source>
</reference>
<feature type="chain" id="PRO_5037502360" description="Thioredoxin domain-containing protein" evidence="1">
    <location>
        <begin position="18"/>
        <end position="619"/>
    </location>
</feature>
<reference evidence="3" key="2">
    <citation type="submission" date="2020-09" db="EMBL/GenBank/DDBJ databases">
        <authorList>
            <person name="Sun Q."/>
            <person name="Zhou Y."/>
        </authorList>
    </citation>
    <scope>NUCLEOTIDE SEQUENCE</scope>
    <source>
        <strain evidence="3">CGMCC 1.15958</strain>
    </source>
</reference>
<dbReference type="Pfam" id="PF00578">
    <property type="entry name" value="AhpC-TSA"/>
    <property type="match status" value="1"/>
</dbReference>
<dbReference type="Gene3D" id="3.40.30.10">
    <property type="entry name" value="Glutaredoxin"/>
    <property type="match status" value="1"/>
</dbReference>
<dbReference type="GO" id="GO:0016491">
    <property type="term" value="F:oxidoreductase activity"/>
    <property type="evidence" value="ECO:0007669"/>
    <property type="project" value="InterPro"/>
</dbReference>
<name>A0A916YZR9_9BACT</name>
<dbReference type="SUPFAM" id="SSF52833">
    <property type="entry name" value="Thioredoxin-like"/>
    <property type="match status" value="1"/>
</dbReference>
<dbReference type="PROSITE" id="PS51352">
    <property type="entry name" value="THIOREDOXIN_2"/>
    <property type="match status" value="1"/>
</dbReference>
<dbReference type="InterPro" id="IPR013766">
    <property type="entry name" value="Thioredoxin_domain"/>
</dbReference>
<evidence type="ECO:0000313" key="4">
    <source>
        <dbReference type="Proteomes" id="UP000609064"/>
    </source>
</evidence>
<protein>
    <recommendedName>
        <fullName evidence="2">Thioredoxin domain-containing protein</fullName>
    </recommendedName>
</protein>
<proteinExistence type="predicted"/>
<evidence type="ECO:0000259" key="2">
    <source>
        <dbReference type="PROSITE" id="PS51352"/>
    </source>
</evidence>
<keyword evidence="4" id="KW-1185">Reference proteome</keyword>
<dbReference type="RefSeq" id="WP_188768038.1">
    <property type="nucleotide sequence ID" value="NZ_BMKK01000007.1"/>
</dbReference>
<keyword evidence="1" id="KW-0732">Signal</keyword>
<dbReference type="AlphaFoldDB" id="A0A916YZR9"/>
<dbReference type="EMBL" id="BMKK01000007">
    <property type="protein sequence ID" value="GGD69071.1"/>
    <property type="molecule type" value="Genomic_DNA"/>
</dbReference>
<dbReference type="PANTHER" id="PTHR42852:SF17">
    <property type="entry name" value="THIOREDOXIN-LIKE PROTEIN HI_1115"/>
    <property type="match status" value="1"/>
</dbReference>